<dbReference type="AlphaFoldDB" id="G6AF99"/>
<dbReference type="SUPFAM" id="SSF55909">
    <property type="entry name" value="Pentein"/>
    <property type="match status" value="1"/>
</dbReference>
<evidence type="ECO:0000313" key="2">
    <source>
        <dbReference type="EMBL" id="EHG16740.1"/>
    </source>
</evidence>
<evidence type="ECO:0000256" key="1">
    <source>
        <dbReference type="ARBA" id="ARBA00022801"/>
    </source>
</evidence>
<dbReference type="InterPro" id="IPR007466">
    <property type="entry name" value="Peptidyl-Arg-deiminase_porph"/>
</dbReference>
<protein>
    <recommendedName>
        <fullName evidence="4">Agmatine deiminase</fullName>
    </recommendedName>
</protein>
<dbReference type="GO" id="GO:0047632">
    <property type="term" value="F:agmatine deiminase activity"/>
    <property type="evidence" value="ECO:0007669"/>
    <property type="project" value="TreeGrafter"/>
</dbReference>
<dbReference type="Proteomes" id="UP000004597">
    <property type="component" value="Unassembled WGS sequence"/>
</dbReference>
<dbReference type="EMBL" id="AFXP01000005">
    <property type="protein sequence ID" value="EHG16740.1"/>
    <property type="molecule type" value="Genomic_DNA"/>
</dbReference>
<dbReference type="PANTHER" id="PTHR31377">
    <property type="entry name" value="AGMATINE DEIMINASE-RELATED"/>
    <property type="match status" value="1"/>
</dbReference>
<comment type="caution">
    <text evidence="2">The sequence shown here is derived from an EMBL/GenBank/DDBJ whole genome shotgun (WGS) entry which is preliminary data.</text>
</comment>
<dbReference type="HOGENOM" id="CLU_037682_0_0_10"/>
<dbReference type="GO" id="GO:0004668">
    <property type="term" value="F:protein-arginine deiminase activity"/>
    <property type="evidence" value="ECO:0007669"/>
    <property type="project" value="InterPro"/>
</dbReference>
<accession>G6AF99</accession>
<dbReference type="Gene3D" id="3.75.10.10">
    <property type="entry name" value="L-arginine/glycine Amidinotransferase, Chain A"/>
    <property type="match status" value="1"/>
</dbReference>
<organism evidence="2 3">
    <name type="scientific">Prevotella histicola F0411</name>
    <dbReference type="NCBI Taxonomy" id="857291"/>
    <lineage>
        <taxon>Bacteria</taxon>
        <taxon>Pseudomonadati</taxon>
        <taxon>Bacteroidota</taxon>
        <taxon>Bacteroidia</taxon>
        <taxon>Bacteroidales</taxon>
        <taxon>Prevotellaceae</taxon>
        <taxon>Prevotella</taxon>
    </lineage>
</organism>
<sequence>MNNIFFSYLCSMDKNEFHSFRLPAEWEQQDGIMLIWPHEDTDWRPYLEEITEVYLQMADAITRNEELLITARDIESVRLLLAERLSEEQIRRVTLFACDNNDTWARDVAPITILSSGEPKDYFHPRHLLDFCFNGWGKKFAAEKDNRINRQVYKAGLFYGTLENHKDFVLEGGSIESDGDQTLFTTTSCLMAPHRNQPLTKEEIDEKLRSLFPNVERVIWLDHGQLAGDDTDGHIDTIVRIAPNDTLLYIGCDDKEDEHYEDFRLLEEQLKLLRTTKGKPYRLLRLPMPDAIYDEEERLPATHANFLIINGAVIVPTYNQPEKDKVALETIQTAFPDREIVGIDSRTIIRQHGSIHCLTMQFPSLLPKER</sequence>
<evidence type="ECO:0008006" key="4">
    <source>
        <dbReference type="Google" id="ProtNLM"/>
    </source>
</evidence>
<dbReference type="STRING" id="857291.HMPREF9138_00867"/>
<keyword evidence="3" id="KW-1185">Reference proteome</keyword>
<keyword evidence="1" id="KW-0378">Hydrolase</keyword>
<dbReference type="PANTHER" id="PTHR31377:SF0">
    <property type="entry name" value="AGMATINE DEIMINASE-RELATED"/>
    <property type="match status" value="1"/>
</dbReference>
<reference evidence="2 3" key="1">
    <citation type="submission" date="2011-10" db="EMBL/GenBank/DDBJ databases">
        <title>The Genome Sequence of Prevotella histicola F0411.</title>
        <authorList>
            <consortium name="The Broad Institute Genome Sequencing Platform"/>
            <person name="Earl A."/>
            <person name="Ward D."/>
            <person name="Feldgarden M."/>
            <person name="Gevers D."/>
            <person name="Izard J."/>
            <person name="Ganesan A."/>
            <person name="Blanton J.M."/>
            <person name="Baranova O.V."/>
            <person name="Tanner A.C."/>
            <person name="Mathney J.M.J."/>
            <person name="Dewhirst F.E."/>
            <person name="Young S.K."/>
            <person name="Zeng Q."/>
            <person name="Gargeya S."/>
            <person name="Fitzgerald M."/>
            <person name="Haas B."/>
            <person name="Abouelleil A."/>
            <person name="Alvarado L."/>
            <person name="Arachchi H.M."/>
            <person name="Berlin A."/>
            <person name="Brown A."/>
            <person name="Chapman S.B."/>
            <person name="Chen Z."/>
            <person name="Dunbar C."/>
            <person name="Freedman E."/>
            <person name="Gearin G."/>
            <person name="Gellesch M."/>
            <person name="Goldberg J."/>
            <person name="Griggs A."/>
            <person name="Gujja S."/>
            <person name="Heiman D."/>
            <person name="Howarth C."/>
            <person name="Larson L."/>
            <person name="Lui A."/>
            <person name="MacDonald P.J.P."/>
            <person name="Montmayeur A."/>
            <person name="Murphy C."/>
            <person name="Neiman D."/>
            <person name="Pearson M."/>
            <person name="Priest M."/>
            <person name="Roberts A."/>
            <person name="Saif S."/>
            <person name="Shea T."/>
            <person name="Shenoy N."/>
            <person name="Sisk P."/>
            <person name="Stolte C."/>
            <person name="Sykes S."/>
            <person name="Wortman J."/>
            <person name="Nusbaum C."/>
            <person name="Birren B."/>
        </authorList>
    </citation>
    <scope>NUCLEOTIDE SEQUENCE [LARGE SCALE GENOMIC DNA]</scope>
    <source>
        <strain evidence="2 3">F0411</strain>
    </source>
</reference>
<gene>
    <name evidence="2" type="ORF">HMPREF9138_00867</name>
</gene>
<proteinExistence type="predicted"/>
<evidence type="ECO:0000313" key="3">
    <source>
        <dbReference type="Proteomes" id="UP000004597"/>
    </source>
</evidence>
<dbReference type="GO" id="GO:0009446">
    <property type="term" value="P:putrescine biosynthetic process"/>
    <property type="evidence" value="ECO:0007669"/>
    <property type="project" value="InterPro"/>
</dbReference>
<dbReference type="PATRIC" id="fig|857291.3.peg.851"/>
<dbReference type="Pfam" id="PF04371">
    <property type="entry name" value="PAD_porph"/>
    <property type="match status" value="1"/>
</dbReference>
<name>G6AF99_9BACT</name>